<sequence>CLEGDKSSELSAGFLDQGWVQIFLRSAGVGTSVFGVDCEGLLDLGTFDTSLVGSKLRNAGWASNEVDIAAVAFWDRALTWEELATPLPAAAPAPPLPDGPPQKHICGQVTDLTGEPLKDVSIKWKTGGCMSDGEGAFEALLEDAETDVPEDGSQASASSSWSCVSFECEGFAPTSVRTSLASVQSITVALRKLSAASTMDMSEGGMVMDPASGSSVTVPPHSLVYADGSPVTGPVTVSLSVIDATDPASLASMPGDFSAVGADGESVMLESLGAAWIGAVDAKGEALEVCEDSPGFTLDIHTTARANAAKLGVTPEMWSFDEASGKWQLEVSDMAIN</sequence>
<dbReference type="EMBL" id="CAJNIZ010006969">
    <property type="protein sequence ID" value="CAE7254092.1"/>
    <property type="molecule type" value="Genomic_DNA"/>
</dbReference>
<dbReference type="Proteomes" id="UP000649617">
    <property type="component" value="Unassembled WGS sequence"/>
</dbReference>
<organism evidence="1 2">
    <name type="scientific">Symbiodinium pilosum</name>
    <name type="common">Dinoflagellate</name>
    <dbReference type="NCBI Taxonomy" id="2952"/>
    <lineage>
        <taxon>Eukaryota</taxon>
        <taxon>Sar</taxon>
        <taxon>Alveolata</taxon>
        <taxon>Dinophyceae</taxon>
        <taxon>Suessiales</taxon>
        <taxon>Symbiodiniaceae</taxon>
        <taxon>Symbiodinium</taxon>
    </lineage>
</organism>
<comment type="caution">
    <text evidence="1">The sequence shown here is derived from an EMBL/GenBank/DDBJ whole genome shotgun (WGS) entry which is preliminary data.</text>
</comment>
<dbReference type="OrthoDB" id="431824at2759"/>
<evidence type="ECO:0000313" key="1">
    <source>
        <dbReference type="EMBL" id="CAE7254092.1"/>
    </source>
</evidence>
<proteinExistence type="predicted"/>
<feature type="non-terminal residue" evidence="1">
    <location>
        <position position="1"/>
    </location>
</feature>
<accession>A0A812M2J6</accession>
<gene>
    <name evidence="1" type="ORF">SPIL2461_LOCUS5030</name>
</gene>
<keyword evidence="2" id="KW-1185">Reference proteome</keyword>
<evidence type="ECO:0000313" key="2">
    <source>
        <dbReference type="Proteomes" id="UP000649617"/>
    </source>
</evidence>
<name>A0A812M2J6_SYMPI</name>
<reference evidence="1" key="1">
    <citation type="submission" date="2021-02" db="EMBL/GenBank/DDBJ databases">
        <authorList>
            <person name="Dougan E. K."/>
            <person name="Rhodes N."/>
            <person name="Thang M."/>
            <person name="Chan C."/>
        </authorList>
    </citation>
    <scope>NUCLEOTIDE SEQUENCE</scope>
</reference>
<protein>
    <submittedName>
        <fullName evidence="1">Uncharacterized protein</fullName>
    </submittedName>
</protein>
<feature type="non-terminal residue" evidence="1">
    <location>
        <position position="337"/>
    </location>
</feature>
<dbReference type="AlphaFoldDB" id="A0A812M2J6"/>